<evidence type="ECO:0000259" key="5">
    <source>
        <dbReference type="Pfam" id="PF04825"/>
    </source>
</evidence>
<feature type="compositionally biased region" description="Basic and acidic residues" evidence="3">
    <location>
        <begin position="242"/>
        <end position="252"/>
    </location>
</feature>
<feature type="domain" description="Rad21/Rec8-like protein N-terminal" evidence="5">
    <location>
        <begin position="1"/>
        <end position="101"/>
    </location>
</feature>
<evidence type="ECO:0000259" key="4">
    <source>
        <dbReference type="Pfam" id="PF04824"/>
    </source>
</evidence>
<organism evidence="6 7">
    <name type="scientific">Trichodelitschia bisporula</name>
    <dbReference type="NCBI Taxonomy" id="703511"/>
    <lineage>
        <taxon>Eukaryota</taxon>
        <taxon>Fungi</taxon>
        <taxon>Dikarya</taxon>
        <taxon>Ascomycota</taxon>
        <taxon>Pezizomycotina</taxon>
        <taxon>Dothideomycetes</taxon>
        <taxon>Dothideomycetes incertae sedis</taxon>
        <taxon>Phaeotrichales</taxon>
        <taxon>Phaeotrichaceae</taxon>
        <taxon>Trichodelitschia</taxon>
    </lineage>
</organism>
<dbReference type="OrthoDB" id="5427633at2759"/>
<keyword evidence="7" id="KW-1185">Reference proteome</keyword>
<dbReference type="CDD" id="cd21789">
    <property type="entry name" value="Rad21_Rec8_M_SpRec8p-like"/>
    <property type="match status" value="1"/>
</dbReference>
<evidence type="ECO:0000313" key="7">
    <source>
        <dbReference type="Proteomes" id="UP000799640"/>
    </source>
</evidence>
<dbReference type="Pfam" id="PF04824">
    <property type="entry name" value="Rad21_Rec8"/>
    <property type="match status" value="1"/>
</dbReference>
<evidence type="ECO:0000313" key="6">
    <source>
        <dbReference type="EMBL" id="KAF2404318.1"/>
    </source>
</evidence>
<accession>A0A6G1I7N8</accession>
<dbReference type="GO" id="GO:0007064">
    <property type="term" value="P:mitotic sister chromatid cohesion"/>
    <property type="evidence" value="ECO:0007669"/>
    <property type="project" value="TreeGrafter"/>
</dbReference>
<dbReference type="EMBL" id="ML996688">
    <property type="protein sequence ID" value="KAF2404318.1"/>
    <property type="molecule type" value="Genomic_DNA"/>
</dbReference>
<dbReference type="Pfam" id="PF04825">
    <property type="entry name" value="Rad21_Rec8_N"/>
    <property type="match status" value="1"/>
</dbReference>
<feature type="region of interest" description="Disordered" evidence="3">
    <location>
        <begin position="214"/>
        <end position="256"/>
    </location>
</feature>
<reference evidence="6" key="1">
    <citation type="journal article" date="2020" name="Stud. Mycol.">
        <title>101 Dothideomycetes genomes: a test case for predicting lifestyles and emergence of pathogens.</title>
        <authorList>
            <person name="Haridas S."/>
            <person name="Albert R."/>
            <person name="Binder M."/>
            <person name="Bloem J."/>
            <person name="Labutti K."/>
            <person name="Salamov A."/>
            <person name="Andreopoulos B."/>
            <person name="Baker S."/>
            <person name="Barry K."/>
            <person name="Bills G."/>
            <person name="Bluhm B."/>
            <person name="Cannon C."/>
            <person name="Castanera R."/>
            <person name="Culley D."/>
            <person name="Daum C."/>
            <person name="Ezra D."/>
            <person name="Gonzalez J."/>
            <person name="Henrissat B."/>
            <person name="Kuo A."/>
            <person name="Liang C."/>
            <person name="Lipzen A."/>
            <person name="Lutzoni F."/>
            <person name="Magnuson J."/>
            <person name="Mondo S."/>
            <person name="Nolan M."/>
            <person name="Ohm R."/>
            <person name="Pangilinan J."/>
            <person name="Park H.-J."/>
            <person name="Ramirez L."/>
            <person name="Alfaro M."/>
            <person name="Sun H."/>
            <person name="Tritt A."/>
            <person name="Yoshinaga Y."/>
            <person name="Zwiers L.-H."/>
            <person name="Turgeon B."/>
            <person name="Goodwin S."/>
            <person name="Spatafora J."/>
            <person name="Crous P."/>
            <person name="Grigoriev I."/>
        </authorList>
    </citation>
    <scope>NUCLEOTIDE SEQUENCE</scope>
    <source>
        <strain evidence="6">CBS 262.69</strain>
    </source>
</reference>
<dbReference type="GO" id="GO:0030892">
    <property type="term" value="C:mitotic cohesin complex"/>
    <property type="evidence" value="ECO:0007669"/>
    <property type="project" value="TreeGrafter"/>
</dbReference>
<dbReference type="Proteomes" id="UP000799640">
    <property type="component" value="Unassembled WGS sequence"/>
</dbReference>
<feature type="region of interest" description="Disordered" evidence="3">
    <location>
        <begin position="276"/>
        <end position="305"/>
    </location>
</feature>
<keyword evidence="2" id="KW-0539">Nucleus</keyword>
<feature type="compositionally biased region" description="Low complexity" evidence="3">
    <location>
        <begin position="479"/>
        <end position="510"/>
    </location>
</feature>
<comment type="subcellular location">
    <subcellularLocation>
        <location evidence="1">Nucleus</location>
    </subcellularLocation>
</comment>
<feature type="compositionally biased region" description="Basic and acidic residues" evidence="3">
    <location>
        <begin position="419"/>
        <end position="465"/>
    </location>
</feature>
<evidence type="ECO:0008006" key="8">
    <source>
        <dbReference type="Google" id="ProtNLM"/>
    </source>
</evidence>
<dbReference type="InterPro" id="IPR006910">
    <property type="entry name" value="Rad21_Rec8_N"/>
</dbReference>
<evidence type="ECO:0000256" key="3">
    <source>
        <dbReference type="SAM" id="MobiDB-lite"/>
    </source>
</evidence>
<dbReference type="InterPro" id="IPR006909">
    <property type="entry name" value="Rad21/Rec8_C_eu"/>
</dbReference>
<evidence type="ECO:0000256" key="1">
    <source>
        <dbReference type="ARBA" id="ARBA00004123"/>
    </source>
</evidence>
<dbReference type="PANTHER" id="PTHR12585">
    <property type="entry name" value="SCC1 / RAD21 FAMILY MEMBER"/>
    <property type="match status" value="1"/>
</dbReference>
<protein>
    <recommendedName>
        <fullName evidence="8">Rad21/Rec8-like protein N-terminal domain-containing protein</fullName>
    </recommendedName>
</protein>
<dbReference type="InterPro" id="IPR039781">
    <property type="entry name" value="Rad21/Rec8-like"/>
</dbReference>
<dbReference type="GO" id="GO:0003682">
    <property type="term" value="F:chromatin binding"/>
    <property type="evidence" value="ECO:0007669"/>
    <property type="project" value="TreeGrafter"/>
</dbReference>
<feature type="region of interest" description="Disordered" evidence="3">
    <location>
        <begin position="413"/>
        <end position="522"/>
    </location>
</feature>
<dbReference type="AlphaFoldDB" id="A0A6G1I7N8"/>
<sequence length="664" mass="72233">MFYSHEVLTSRKLVATLGQKSTLKKVTRKAILEVDVPKACETISKPEAPMALRLQSNLLYGVARVHAQQCDYVLSDARVAQNQIRISLSTLQTHDIDETPKKARPPQLLLEDDPSFLPDLLLDPLDDELTNLDTPMLANRVMSGTGSIHTWSSPTPGSRLGLASSPSIGDMGAFSYAGSHSRAASVVHHHSDTLGGEDNYRLPDIDFEFDDEGNIREYPQGQSPHVTPRAPRGPQLPSDASSRVRREHEEGRQLGANLMQGDQMDIDAPVEDGFNLADTSPLRPSEVYHPPGEEEGMVPSSPGSEYAEAVAEVRRKPRTPKLIQLDTTVELRNRDLIKWNEDYLDRMAENRKRMVAMKAGRQAKINAEYWTLGVGINNIGSGIGLPKAHPLLAQFSGESLYALVTGDTVEITGQKRAHKDNPAAEEDRRVRARTEEDQVGRGDDAMIDDGPLRYDDEPELPREAESGGLGDVSSALPWSVSARGSSVARAPVGSTSRVISGGRGSRAGSRLPEVSPLMGHSRPSGLDILPSGGRSSSVAGFDFGGPGSIADDDFELYGPAAMVDTQTADQYAWQMARLDDQAREFLNFVETTLENKAAAAAADDGDQGQPVSIEFEELLPPKDNSRVVAAQSLMHVLTLAMRHKLKAKQSEAFGPITLSLFEKI</sequence>
<dbReference type="GO" id="GO:0005634">
    <property type="term" value="C:nucleus"/>
    <property type="evidence" value="ECO:0007669"/>
    <property type="project" value="UniProtKB-SubCell"/>
</dbReference>
<dbReference type="PANTHER" id="PTHR12585:SF70">
    <property type="entry name" value="RAD21_REC8 N TERMINAL DOMAIN PROTEIN (AFU_ORTHOLOGUE AFUA_6G02900)"/>
    <property type="match status" value="1"/>
</dbReference>
<proteinExistence type="predicted"/>
<evidence type="ECO:0000256" key="2">
    <source>
        <dbReference type="ARBA" id="ARBA00023242"/>
    </source>
</evidence>
<feature type="domain" description="Rad21/Rec8-like protein C-terminal eukaryotic" evidence="4">
    <location>
        <begin position="619"/>
        <end position="660"/>
    </location>
</feature>
<gene>
    <name evidence="6" type="ORF">EJ06DRAFT_578973</name>
</gene>
<name>A0A6G1I7N8_9PEZI</name>